<keyword evidence="4" id="KW-0813">Transport</keyword>
<evidence type="ECO:0000259" key="11">
    <source>
        <dbReference type="PROSITE" id="PS51498"/>
    </source>
</evidence>
<feature type="domain" description="Reverse transcriptase" evidence="10">
    <location>
        <begin position="461"/>
        <end position="733"/>
    </location>
</feature>
<proteinExistence type="inferred from homology"/>
<dbReference type="PANTHER" id="PTHR47510:SF3">
    <property type="entry name" value="ENDO_EXONUCLEASE_PHOSPHATASE DOMAIN-CONTAINING PROTEIN"/>
    <property type="match status" value="1"/>
</dbReference>
<protein>
    <recommendedName>
        <fullName evidence="14">Reverse transcriptase domain-containing protein</fullName>
    </recommendedName>
</protein>
<dbReference type="PANTHER" id="PTHR47510">
    <property type="entry name" value="REVERSE TRANSCRIPTASE DOMAIN-CONTAINING PROTEIN"/>
    <property type="match status" value="1"/>
</dbReference>
<dbReference type="Pfam" id="PF10240">
    <property type="entry name" value="DUF2464"/>
    <property type="match status" value="1"/>
</dbReference>
<dbReference type="GO" id="GO:0031902">
    <property type="term" value="C:late endosome membrane"/>
    <property type="evidence" value="ECO:0007669"/>
    <property type="project" value="UniProtKB-SubCell"/>
</dbReference>
<dbReference type="GO" id="GO:0015031">
    <property type="term" value="P:protein transport"/>
    <property type="evidence" value="ECO:0007669"/>
    <property type="project" value="UniProtKB-KW"/>
</dbReference>
<keyword evidence="5" id="KW-0967">Endosome</keyword>
<evidence type="ECO:0000256" key="7">
    <source>
        <dbReference type="ARBA" id="ARBA00023136"/>
    </source>
</evidence>
<dbReference type="InterPro" id="IPR043502">
    <property type="entry name" value="DNA/RNA_pol_sf"/>
</dbReference>
<dbReference type="PROSITE" id="PS51498">
    <property type="entry name" value="MABP"/>
    <property type="match status" value="1"/>
</dbReference>
<dbReference type="CDD" id="cd01650">
    <property type="entry name" value="RT_nLTR_like"/>
    <property type="match status" value="1"/>
</dbReference>
<gene>
    <name evidence="12" type="ORF">FSP39_008223</name>
</gene>
<dbReference type="GO" id="GO:0000813">
    <property type="term" value="C:ESCRT I complex"/>
    <property type="evidence" value="ECO:0007669"/>
    <property type="project" value="InterPro"/>
</dbReference>
<evidence type="ECO:0000256" key="1">
    <source>
        <dbReference type="ARBA" id="ARBA00004414"/>
    </source>
</evidence>
<feature type="region of interest" description="Disordered" evidence="9">
    <location>
        <begin position="940"/>
        <end position="972"/>
    </location>
</feature>
<evidence type="ECO:0000313" key="12">
    <source>
        <dbReference type="EMBL" id="KAK3087603.1"/>
    </source>
</evidence>
<dbReference type="Pfam" id="PF03372">
    <property type="entry name" value="Exo_endo_phos"/>
    <property type="match status" value="1"/>
</dbReference>
<reference evidence="12" key="1">
    <citation type="submission" date="2019-08" db="EMBL/GenBank/DDBJ databases">
        <title>The improved chromosome-level genome for the pearl oyster Pinctada fucata martensii using PacBio sequencing and Hi-C.</title>
        <authorList>
            <person name="Zheng Z."/>
        </authorList>
    </citation>
    <scope>NUCLEOTIDE SEQUENCE</scope>
    <source>
        <strain evidence="12">ZZ-2019</strain>
        <tissue evidence="12">Adductor muscle</tissue>
    </source>
</reference>
<keyword evidence="13" id="KW-1185">Reference proteome</keyword>
<keyword evidence="6" id="KW-0653">Protein transport</keyword>
<dbReference type="AlphaFoldDB" id="A0AA88Y1S6"/>
<comment type="similarity">
    <text evidence="3">Belongs to the MVB12 family.</text>
</comment>
<evidence type="ECO:0000256" key="4">
    <source>
        <dbReference type="ARBA" id="ARBA00022448"/>
    </source>
</evidence>
<dbReference type="SUPFAM" id="SSF56672">
    <property type="entry name" value="DNA/RNA polymerases"/>
    <property type="match status" value="1"/>
</dbReference>
<evidence type="ECO:0000313" key="13">
    <source>
        <dbReference type="Proteomes" id="UP001186944"/>
    </source>
</evidence>
<dbReference type="Proteomes" id="UP001186944">
    <property type="component" value="Unassembled WGS sequence"/>
</dbReference>
<comment type="caution">
    <text evidence="12">The sequence shown here is derived from an EMBL/GenBank/DDBJ whole genome shotgun (WGS) entry which is preliminary data.</text>
</comment>
<evidence type="ECO:0000256" key="3">
    <source>
        <dbReference type="ARBA" id="ARBA00010432"/>
    </source>
</evidence>
<evidence type="ECO:0000256" key="2">
    <source>
        <dbReference type="ARBA" id="ARBA00004481"/>
    </source>
</evidence>
<dbReference type="InterPro" id="IPR005135">
    <property type="entry name" value="Endo/exonuclease/phosphatase"/>
</dbReference>
<keyword evidence="7" id="KW-0472">Membrane</keyword>
<evidence type="ECO:0000259" key="10">
    <source>
        <dbReference type="PROSITE" id="PS50878"/>
    </source>
</evidence>
<dbReference type="FunFam" id="2.100.10.50:FF:000002">
    <property type="entry name" value="Multivesicular body subunit 12B"/>
    <property type="match status" value="1"/>
</dbReference>
<evidence type="ECO:0000256" key="8">
    <source>
        <dbReference type="ARBA" id="ARBA00053101"/>
    </source>
</evidence>
<dbReference type="InterPro" id="IPR023341">
    <property type="entry name" value="MABP"/>
</dbReference>
<organism evidence="12 13">
    <name type="scientific">Pinctada imbricata</name>
    <name type="common">Atlantic pearl-oyster</name>
    <name type="synonym">Pinctada martensii</name>
    <dbReference type="NCBI Taxonomy" id="66713"/>
    <lineage>
        <taxon>Eukaryota</taxon>
        <taxon>Metazoa</taxon>
        <taxon>Spiralia</taxon>
        <taxon>Lophotrochozoa</taxon>
        <taxon>Mollusca</taxon>
        <taxon>Bivalvia</taxon>
        <taxon>Autobranchia</taxon>
        <taxon>Pteriomorphia</taxon>
        <taxon>Pterioida</taxon>
        <taxon>Pterioidea</taxon>
        <taxon>Pteriidae</taxon>
        <taxon>Pinctada</taxon>
    </lineage>
</organism>
<comment type="function">
    <text evidence="8">Component of the ESCRT-I complex, a regulator of vesicular trafficking process. Required for the sorting of endocytic ubiquitinated cargos into multivesicular bodies.</text>
</comment>
<evidence type="ECO:0000256" key="5">
    <source>
        <dbReference type="ARBA" id="ARBA00022753"/>
    </source>
</evidence>
<sequence length="1132" mass="129346">MNKKDEIELLLSEKRSVDILGLCKSFLNNEIPDELVSIDGFNFERKDRKGKSGGGILVYISQLLNYKRREDLESGDIETIWLEIIFPNSKSVLYCSGYRPPSAKTSWVDFFAGEIDKASCGDNEIIISGDFNIDLMKEPPRYWSNALQDFNLTQVISSPTRVTDNSTTMIDHIYTNRPNNITEVNVPNISMSDHYPICITRSTKSLDKKKSHITITYRDYKRFNATEYLTDLACVNFDTLQVIDNPNIALEQFYKLLLPILDKHAKIKTKRVKYQNSPRWMNSTINEARHKRDLYHKKKDPENYRKWRNKVTELIREAKQMYYRESIEENKNMSDIWRHLKEFNASNNNKSPITHLTYQNSSADSPKEIANMYNDYITNIANSLKNDNPIPLETSKISDYVNSKIPINASFNFQYITDDEVLKLLLKLNVNKSAGTDNIGPRILKLSAPVIHKAIAYLVNISILHNTFPDKLKEAKITPIFKKGDKSTPGNYRPISILPTISKIFEKHMASQIREFINHFDLLQKEQSGFRQHHSCMTALTKMTDKWLSEIDKGNLTGTVFLDFSKAFDLVNHEILLKKLKLYRFNINSLNLLNSYLQNRHQEVHIGNAFSEKLSIKTGVPQGSVLGPLLFILYVNDLPLHIDHSDIDIFADDATLQDSSNRTDSLSHNLQSDVNNVISWCKQNDMLLNEKKTKCMLIGTSQKLSKCNSNLEIKVNNYCIENSKCEKLLGVHIDQNLSYENHIDYVCKNVSSKTALLEVGLCVEMANTDWPITQVIVVTESNRCPAGFTLIDRTYDKKEEADLWQDGLFRRKVCRYLCVERSAPAGKDVLVDLTVLNERDAIPAGFTCVDFTSDTREKALKKKMFCVRYMSSSLTQDAISELVLLSKGLRRPPNGYTLVGELNGMALCYKMSKFRAEETQNQQLQGHSSPMFHTQGYPTSPGHMNMSNMASSLPYAPSPMNRKIGPPERTESSLGMGVVTLKPGAQKEPASPACMQHSSLQFSRNVTSGYFHFGRYRDVIDKMKSRNFHDNKISSYDFSDMYITLPHNKINDQLSKHIKCSFDRERKAYICTSESKGFLSLADYKSYKSLTFSYLCNALFFLFDIIYVRLGEDYKQVVAIAMGTNCTPLAAD</sequence>
<accession>A0AA88Y1S6</accession>
<dbReference type="Gene3D" id="2.100.10.50">
    <property type="match status" value="1"/>
</dbReference>
<dbReference type="InterPro" id="IPR000477">
    <property type="entry name" value="RT_dom"/>
</dbReference>
<dbReference type="EMBL" id="VSWD01000011">
    <property type="protein sequence ID" value="KAK3087603.1"/>
    <property type="molecule type" value="Genomic_DNA"/>
</dbReference>
<evidence type="ECO:0000256" key="9">
    <source>
        <dbReference type="SAM" id="MobiDB-lite"/>
    </source>
</evidence>
<dbReference type="PROSITE" id="PS50878">
    <property type="entry name" value="RT_POL"/>
    <property type="match status" value="1"/>
</dbReference>
<dbReference type="Gene3D" id="3.60.10.10">
    <property type="entry name" value="Endonuclease/exonuclease/phosphatase"/>
    <property type="match status" value="1"/>
</dbReference>
<dbReference type="SUPFAM" id="SSF56219">
    <property type="entry name" value="DNase I-like"/>
    <property type="match status" value="1"/>
</dbReference>
<evidence type="ECO:0000256" key="6">
    <source>
        <dbReference type="ARBA" id="ARBA00022927"/>
    </source>
</evidence>
<dbReference type="GO" id="GO:0003824">
    <property type="term" value="F:catalytic activity"/>
    <property type="evidence" value="ECO:0007669"/>
    <property type="project" value="InterPro"/>
</dbReference>
<evidence type="ECO:0008006" key="14">
    <source>
        <dbReference type="Google" id="ProtNLM"/>
    </source>
</evidence>
<feature type="domain" description="MABP" evidence="11">
    <location>
        <begin position="769"/>
        <end position="913"/>
    </location>
</feature>
<dbReference type="InterPro" id="IPR018798">
    <property type="entry name" value="MVB12A/B"/>
</dbReference>
<dbReference type="Pfam" id="PF00078">
    <property type="entry name" value="RVT_1"/>
    <property type="match status" value="1"/>
</dbReference>
<name>A0AA88Y1S6_PINIB</name>
<comment type="subcellular location">
    <subcellularLocation>
        <location evidence="2">Endosome membrane</location>
        <topology evidence="2">Peripheral membrane protein</topology>
    </subcellularLocation>
    <subcellularLocation>
        <location evidence="1">Late endosome membrane</location>
    </subcellularLocation>
</comment>
<dbReference type="InterPro" id="IPR036691">
    <property type="entry name" value="Endo/exonu/phosph_ase_sf"/>
</dbReference>